<keyword evidence="1" id="KW-0812">Transmembrane</keyword>
<evidence type="ECO:0008006" key="3">
    <source>
        <dbReference type="Google" id="ProtNLM"/>
    </source>
</evidence>
<feature type="transmembrane region" description="Helical" evidence="1">
    <location>
        <begin position="155"/>
        <end position="177"/>
    </location>
</feature>
<keyword evidence="1" id="KW-1133">Transmembrane helix</keyword>
<keyword evidence="1" id="KW-0472">Membrane</keyword>
<dbReference type="AlphaFoldDB" id="X1UQ24"/>
<name>X1UQ24_9ZZZZ</name>
<comment type="caution">
    <text evidence="2">The sequence shown here is derived from an EMBL/GenBank/DDBJ whole genome shotgun (WGS) entry which is preliminary data.</text>
</comment>
<feature type="transmembrane region" description="Helical" evidence="1">
    <location>
        <begin position="36"/>
        <end position="56"/>
    </location>
</feature>
<evidence type="ECO:0000256" key="1">
    <source>
        <dbReference type="SAM" id="Phobius"/>
    </source>
</evidence>
<dbReference type="EMBL" id="BARW01034373">
    <property type="protein sequence ID" value="GAJ05722.1"/>
    <property type="molecule type" value="Genomic_DNA"/>
</dbReference>
<evidence type="ECO:0000313" key="2">
    <source>
        <dbReference type="EMBL" id="GAJ05722.1"/>
    </source>
</evidence>
<sequence>MFLGISLIIFQAMNPIFASAIIPGLGELIQGEKSKARSFFVIEGSIWLTYLGFSYFGHKIDQSAKVFAIDHAGANPAQRDAEYFDALESYFSSDDHNLGVERDASWLYPDDPQRQQEYIQEHSYFGSDAWEWDTLSNQSDYWRRRKSARENIRRASFMPGFAIINRIISIIDVVVFAEEERFGFDTRPGKIGLYYKF</sequence>
<proteinExistence type="predicted"/>
<accession>X1UQ24</accession>
<reference evidence="2" key="1">
    <citation type="journal article" date="2014" name="Front. Microbiol.">
        <title>High frequency of phylogenetically diverse reductive dehalogenase-homologous genes in deep subseafloor sedimentary metagenomes.</title>
        <authorList>
            <person name="Kawai M."/>
            <person name="Futagami T."/>
            <person name="Toyoda A."/>
            <person name="Takaki Y."/>
            <person name="Nishi S."/>
            <person name="Hori S."/>
            <person name="Arai W."/>
            <person name="Tsubouchi T."/>
            <person name="Morono Y."/>
            <person name="Uchiyama I."/>
            <person name="Ito T."/>
            <person name="Fujiyama A."/>
            <person name="Inagaki F."/>
            <person name="Takami H."/>
        </authorList>
    </citation>
    <scope>NUCLEOTIDE SEQUENCE</scope>
    <source>
        <strain evidence="2">Expedition CK06-06</strain>
    </source>
</reference>
<protein>
    <recommendedName>
        <fullName evidence="3">DUF5683 domain-containing protein</fullName>
    </recommendedName>
</protein>
<organism evidence="2">
    <name type="scientific">marine sediment metagenome</name>
    <dbReference type="NCBI Taxonomy" id="412755"/>
    <lineage>
        <taxon>unclassified sequences</taxon>
        <taxon>metagenomes</taxon>
        <taxon>ecological metagenomes</taxon>
    </lineage>
</organism>
<gene>
    <name evidence="2" type="ORF">S12H4_53890</name>
</gene>